<organism evidence="1">
    <name type="scientific">Hyperionvirus sp</name>
    <dbReference type="NCBI Taxonomy" id="2487770"/>
    <lineage>
        <taxon>Viruses</taxon>
        <taxon>Varidnaviria</taxon>
        <taxon>Bamfordvirae</taxon>
        <taxon>Nucleocytoviricota</taxon>
        <taxon>Megaviricetes</taxon>
        <taxon>Imitervirales</taxon>
        <taxon>Mimiviridae</taxon>
        <taxon>Klosneuvirinae</taxon>
    </lineage>
</organism>
<accession>A0A3G5A675</accession>
<proteinExistence type="predicted"/>
<protein>
    <submittedName>
        <fullName evidence="1">Uncharacterized protein</fullName>
    </submittedName>
</protein>
<evidence type="ECO:0000313" key="1">
    <source>
        <dbReference type="EMBL" id="AYV82678.1"/>
    </source>
</evidence>
<name>A0A3G5A675_9VIRU</name>
<reference evidence="1" key="1">
    <citation type="submission" date="2018-10" db="EMBL/GenBank/DDBJ databases">
        <title>Hidden diversity of soil giant viruses.</title>
        <authorList>
            <person name="Schulz F."/>
            <person name="Alteio L."/>
            <person name="Goudeau D."/>
            <person name="Ryan E.M."/>
            <person name="Malmstrom R.R."/>
            <person name="Blanchard J."/>
            <person name="Woyke T."/>
        </authorList>
    </citation>
    <scope>NUCLEOTIDE SEQUENCE</scope>
    <source>
        <strain evidence="1">HYV1</strain>
    </source>
</reference>
<gene>
    <name evidence="1" type="ORF">Hyperionvirus2_46</name>
</gene>
<sequence>MDLKVPDTTIFDLKVQEITNAFETRVKIFQPLFTNPIQLVKQLSERTDDVEEIEVRMGPKQYHLHEWRDLRHIKYRHSFKIITEDDSYHVINDLVYRIHTIYLNTPAINTLEIVKKHINEWKLVVNGDWIEGHSFQSSLCGFEFTISDVLEVKVTPEEHWKSLDGELQSRYPFVANERMVIELGSRMTAVYNEGKVYTSFNMMATLANYPNPKKYIELVYYFLNPYRTLPKGVPKLDVSYVVIPKKPKLFDDVSVKIIDNQIIIKRPILCSPNDYLVFLQNQTVASCVPIFVNCGKKNWKWYKEWYDVRVPPDMFYKGFEIEVGLLTYTFTATTVHELYTFSMNADHAENMLASVARLWHVFILFEYAKGFVSVELRGLHLEIHDLKSSKVIELLKYPTTETLLKHISENFPLYTEDSLIKMKAGYQYVFEIPKSKLI</sequence>
<dbReference type="EMBL" id="MK072384">
    <property type="protein sequence ID" value="AYV82678.1"/>
    <property type="molecule type" value="Genomic_DNA"/>
</dbReference>